<dbReference type="Proteomes" id="UP000807769">
    <property type="component" value="Unassembled WGS sequence"/>
</dbReference>
<evidence type="ECO:0000259" key="2">
    <source>
        <dbReference type="Pfam" id="PF24883"/>
    </source>
</evidence>
<reference evidence="3" key="1">
    <citation type="journal article" date="2020" name="New Phytol.">
        <title>Comparative genomics reveals dynamic genome evolution in host specialist ectomycorrhizal fungi.</title>
        <authorList>
            <person name="Lofgren L.A."/>
            <person name="Nguyen N.H."/>
            <person name="Vilgalys R."/>
            <person name="Ruytinx J."/>
            <person name="Liao H.L."/>
            <person name="Branco S."/>
            <person name="Kuo A."/>
            <person name="LaButti K."/>
            <person name="Lipzen A."/>
            <person name="Andreopoulos W."/>
            <person name="Pangilinan J."/>
            <person name="Riley R."/>
            <person name="Hundley H."/>
            <person name="Na H."/>
            <person name="Barry K."/>
            <person name="Grigoriev I.V."/>
            <person name="Stajich J.E."/>
            <person name="Kennedy P.G."/>
        </authorList>
    </citation>
    <scope>NUCLEOTIDE SEQUENCE</scope>
    <source>
        <strain evidence="3">MN1</strain>
    </source>
</reference>
<gene>
    <name evidence="3" type="ORF">BJ212DRAFT_1280858</name>
</gene>
<dbReference type="EMBL" id="JABBWG010000038">
    <property type="protein sequence ID" value="KAG1808451.1"/>
    <property type="molecule type" value="Genomic_DNA"/>
</dbReference>
<evidence type="ECO:0000313" key="3">
    <source>
        <dbReference type="EMBL" id="KAG1808451.1"/>
    </source>
</evidence>
<dbReference type="AlphaFoldDB" id="A0A9P7J8L6"/>
<evidence type="ECO:0000313" key="4">
    <source>
        <dbReference type="Proteomes" id="UP000807769"/>
    </source>
</evidence>
<protein>
    <recommendedName>
        <fullName evidence="2">Nephrocystin 3-like N-terminal domain-containing protein</fullName>
    </recommendedName>
</protein>
<proteinExistence type="predicted"/>
<organism evidence="3 4">
    <name type="scientific">Suillus subaureus</name>
    <dbReference type="NCBI Taxonomy" id="48587"/>
    <lineage>
        <taxon>Eukaryota</taxon>
        <taxon>Fungi</taxon>
        <taxon>Dikarya</taxon>
        <taxon>Basidiomycota</taxon>
        <taxon>Agaricomycotina</taxon>
        <taxon>Agaricomycetes</taxon>
        <taxon>Agaricomycetidae</taxon>
        <taxon>Boletales</taxon>
        <taxon>Suillineae</taxon>
        <taxon>Suillaceae</taxon>
        <taxon>Suillus</taxon>
    </lineage>
</organism>
<dbReference type="InterPro" id="IPR056884">
    <property type="entry name" value="NPHP3-like_N"/>
</dbReference>
<sequence>LIWLHEMAGVGKSAVTFTVAERMRSLKMIEQMNIEMRLVGTFFFSCKHTNHSMTGYFFVMLAYQLACNFPSIQEDLNRAIHQNPALLDPNKSLCNQMEGLFLKPLLCGCPPFAFVVDALDKCMSKTEVADLIFLLGRALREPDLPTIHILLMSHSKDHIHDAMQERGMCPLVWEIPVNFWRGCGCDYLIRWCRY</sequence>
<name>A0A9P7J8L6_9AGAM</name>
<accession>A0A9P7J8L6</accession>
<comment type="caution">
    <text evidence="3">The sequence shown here is derived from an EMBL/GenBank/DDBJ whole genome shotgun (WGS) entry which is preliminary data.</text>
</comment>
<dbReference type="GeneID" id="64625598"/>
<keyword evidence="4" id="KW-1185">Reference proteome</keyword>
<feature type="domain" description="Nephrocystin 3-like N-terminal" evidence="2">
    <location>
        <begin position="1"/>
        <end position="153"/>
    </location>
</feature>
<feature type="non-terminal residue" evidence="3">
    <location>
        <position position="1"/>
    </location>
</feature>
<dbReference type="RefSeq" id="XP_041188666.1">
    <property type="nucleotide sequence ID" value="XM_041331581.1"/>
</dbReference>
<dbReference type="Pfam" id="PF24883">
    <property type="entry name" value="NPHP3_N"/>
    <property type="match status" value="1"/>
</dbReference>
<keyword evidence="1" id="KW-0677">Repeat</keyword>
<evidence type="ECO:0000256" key="1">
    <source>
        <dbReference type="ARBA" id="ARBA00022737"/>
    </source>
</evidence>
<dbReference type="OrthoDB" id="674604at2759"/>